<reference evidence="2" key="1">
    <citation type="submission" date="2016-10" db="EMBL/GenBank/DDBJ databases">
        <authorList>
            <person name="Varghese N."/>
            <person name="Submissions S."/>
        </authorList>
    </citation>
    <scope>NUCLEOTIDE SEQUENCE [LARGE SCALE GENOMIC DNA]</scope>
    <source>
        <strain evidence="2">Mob M</strain>
    </source>
</reference>
<evidence type="ECO:0008006" key="3">
    <source>
        <dbReference type="Google" id="ProtNLM"/>
    </source>
</evidence>
<sequence>MKLEERLELLKEELQKEDFLKARGLGNEVPFWIFDYPPEKELLVRDTITKVIPALEKKSIQVLEIDLYDVCLEILEKKISAEKIGSFEGNKGSDELLKKLKLMLKPDILKNAIQQKMNENDGFQLIFLTGVGKAWPMVRSHSVLNNLQPLLGNIPLVTFYPGKYSGFDLSLFGKFRDANYYRAFRLINTDNVSQS</sequence>
<dbReference type="InterPro" id="IPR014858">
    <property type="entry name" value="BrxB"/>
</dbReference>
<evidence type="ECO:0000313" key="1">
    <source>
        <dbReference type="EMBL" id="SFM21265.1"/>
    </source>
</evidence>
<dbReference type="STRING" id="487685.SAMN04488696_0382"/>
<accession>A0A1I4P0R6</accession>
<dbReference type="Proteomes" id="UP000198535">
    <property type="component" value="Unassembled WGS sequence"/>
</dbReference>
<name>A0A1I4P0R6_9EURY</name>
<dbReference type="AlphaFoldDB" id="A0A1I4P0R6"/>
<dbReference type="Pfam" id="PF08747">
    <property type="entry name" value="BrxB"/>
    <property type="match status" value="1"/>
</dbReference>
<keyword evidence="2" id="KW-1185">Reference proteome</keyword>
<dbReference type="OrthoDB" id="266695at2157"/>
<protein>
    <recommendedName>
        <fullName evidence="3">DUF1788 domain-containing protein</fullName>
    </recommendedName>
</protein>
<gene>
    <name evidence="1" type="ORF">SAMN04488696_0382</name>
</gene>
<organism evidence="1 2">
    <name type="scientific">Methanolobus profundi</name>
    <dbReference type="NCBI Taxonomy" id="487685"/>
    <lineage>
        <taxon>Archaea</taxon>
        <taxon>Methanobacteriati</taxon>
        <taxon>Methanobacteriota</taxon>
        <taxon>Stenosarchaea group</taxon>
        <taxon>Methanomicrobia</taxon>
        <taxon>Methanosarcinales</taxon>
        <taxon>Methanosarcinaceae</taxon>
        <taxon>Methanolobus</taxon>
    </lineage>
</organism>
<evidence type="ECO:0000313" key="2">
    <source>
        <dbReference type="Proteomes" id="UP000198535"/>
    </source>
</evidence>
<dbReference type="EMBL" id="FOUJ01000001">
    <property type="protein sequence ID" value="SFM21265.1"/>
    <property type="molecule type" value="Genomic_DNA"/>
</dbReference>
<proteinExistence type="predicted"/>